<keyword evidence="2 5" id="KW-0378">Hydrolase</keyword>
<keyword evidence="1" id="KW-0479">Metal-binding</keyword>
<dbReference type="GO" id="GO:0005975">
    <property type="term" value="P:carbohydrate metabolic process"/>
    <property type="evidence" value="ECO:0007669"/>
    <property type="project" value="InterPro"/>
</dbReference>
<accession>B2IV46</accession>
<keyword evidence="6" id="KW-1185">Reference proteome</keyword>
<dbReference type="EC" id="3.5.1.41" evidence="5"/>
<organism evidence="5 6">
    <name type="scientific">Nostoc punctiforme (strain ATCC 29133 / PCC 73102)</name>
    <dbReference type="NCBI Taxonomy" id="63737"/>
    <lineage>
        <taxon>Bacteria</taxon>
        <taxon>Bacillati</taxon>
        <taxon>Cyanobacteriota</taxon>
        <taxon>Cyanophyceae</taxon>
        <taxon>Nostocales</taxon>
        <taxon>Nostocaceae</taxon>
        <taxon>Nostoc</taxon>
    </lineage>
</organism>
<dbReference type="Pfam" id="PF01522">
    <property type="entry name" value="Polysacc_deac_1"/>
    <property type="match status" value="1"/>
</dbReference>
<proteinExistence type="predicted"/>
<feature type="domain" description="NodB homology" evidence="4">
    <location>
        <begin position="109"/>
        <end position="290"/>
    </location>
</feature>
<reference evidence="5 6" key="2">
    <citation type="journal article" date="2013" name="Plant Physiol.">
        <title>A Nostoc punctiforme Sugar Transporter Necessary to Establish a Cyanobacterium-Plant Symbiosis.</title>
        <authorList>
            <person name="Ekman M."/>
            <person name="Picossi S."/>
            <person name="Campbell E.L."/>
            <person name="Meeks J.C."/>
            <person name="Flores E."/>
        </authorList>
    </citation>
    <scope>NUCLEOTIDE SEQUENCE [LARGE SCALE GENOMIC DNA]</scope>
    <source>
        <strain evidence="6">ATCC 29133 / PCC 73102</strain>
    </source>
</reference>
<protein>
    <submittedName>
        <fullName evidence="5">Polysaccharide deacetylase</fullName>
        <ecNumber evidence="5">3.5.1.41</ecNumber>
    </submittedName>
</protein>
<dbReference type="InterPro" id="IPR011330">
    <property type="entry name" value="Glyco_hydro/deAcase_b/a-brl"/>
</dbReference>
<dbReference type="EnsemblBacteria" id="ACC79722">
    <property type="protein sequence ID" value="ACC79722"/>
    <property type="gene ID" value="Npun_F0991"/>
</dbReference>
<keyword evidence="3" id="KW-0472">Membrane</keyword>
<dbReference type="Gene3D" id="3.20.20.370">
    <property type="entry name" value="Glycoside hydrolase/deacetylase"/>
    <property type="match status" value="1"/>
</dbReference>
<dbReference type="eggNOG" id="COG0726">
    <property type="taxonomic scope" value="Bacteria"/>
</dbReference>
<keyword evidence="3" id="KW-1133">Transmembrane helix</keyword>
<name>B2IV46_NOSP7</name>
<dbReference type="InterPro" id="IPR002509">
    <property type="entry name" value="NODB_dom"/>
</dbReference>
<sequence>MPNAQCPITKYLRRFNVSNYKLAPFLKIITIALIAGVSSVGISLLAGTTKLDRLLGIQKPKGESAKTSLGRAMSADTQSITPATDQMNEVPKTFQGTIVYQAKLKANEKVIALTFDDGPGPKNTAQVLEILKKNNIKATFFMVGEMVKYFPQIAKQVAADGHVIGNHTWHHWYFQMDGATAASEIDRTADIIYKTTGEKTTLFRPPGGFLNNGLAQYARNEKYAVMMWSEQSGDAERRSPQVPMLVKNVLKYAKSGAIVLLHDGGGNRSKSVKALPEMIAGLKAQGYRFVTIPQLLEMQAQEESAVTAVSPVITNHENPDH</sequence>
<keyword evidence="3" id="KW-0812">Transmembrane</keyword>
<dbReference type="GO" id="GO:0016020">
    <property type="term" value="C:membrane"/>
    <property type="evidence" value="ECO:0007669"/>
    <property type="project" value="TreeGrafter"/>
</dbReference>
<dbReference type="CDD" id="cd10917">
    <property type="entry name" value="CE4_NodB_like_6s_7s"/>
    <property type="match status" value="1"/>
</dbReference>
<evidence type="ECO:0000256" key="1">
    <source>
        <dbReference type="ARBA" id="ARBA00022723"/>
    </source>
</evidence>
<dbReference type="Proteomes" id="UP000001191">
    <property type="component" value="Chromosome"/>
</dbReference>
<evidence type="ECO:0000256" key="3">
    <source>
        <dbReference type="SAM" id="Phobius"/>
    </source>
</evidence>
<gene>
    <name evidence="5" type="ordered locus">Npun_F0991</name>
</gene>
<dbReference type="EMBL" id="CP001037">
    <property type="protein sequence ID" value="ACC79722.1"/>
    <property type="molecule type" value="Genomic_DNA"/>
</dbReference>
<dbReference type="AlphaFoldDB" id="B2IV46"/>
<evidence type="ECO:0000259" key="4">
    <source>
        <dbReference type="PROSITE" id="PS51677"/>
    </source>
</evidence>
<evidence type="ECO:0000256" key="2">
    <source>
        <dbReference type="ARBA" id="ARBA00022801"/>
    </source>
</evidence>
<evidence type="ECO:0000313" key="5">
    <source>
        <dbReference type="EMBL" id="ACC79722.1"/>
    </source>
</evidence>
<dbReference type="KEGG" id="npu:Npun_F0991"/>
<dbReference type="PROSITE" id="PS51677">
    <property type="entry name" value="NODB"/>
    <property type="match status" value="1"/>
</dbReference>
<reference evidence="6" key="1">
    <citation type="submission" date="2008-04" db="EMBL/GenBank/DDBJ databases">
        <title>Complete sequence of chromosome of Nostoc punctiforme ATCC 29133.</title>
        <authorList>
            <consortium name="US DOE Joint Genome Institute"/>
            <person name="Copeland A."/>
            <person name="Lucas S."/>
            <person name="Lapidus A."/>
            <person name="Glavina del Rio T."/>
            <person name="Dalin E."/>
            <person name="Tice H."/>
            <person name="Pitluck S."/>
            <person name="Chain P."/>
            <person name="Malfatti S."/>
            <person name="Shin M."/>
            <person name="Vergez L."/>
            <person name="Schmutz J."/>
            <person name="Larimer F."/>
            <person name="Land M."/>
            <person name="Hauser L."/>
            <person name="Kyrpides N."/>
            <person name="Kim E."/>
            <person name="Meeks J.C."/>
            <person name="Elhai J."/>
            <person name="Campbell E.L."/>
            <person name="Thiel T."/>
            <person name="Longmire J."/>
            <person name="Potts M."/>
            <person name="Atlas R."/>
        </authorList>
    </citation>
    <scope>NUCLEOTIDE SEQUENCE [LARGE SCALE GENOMIC DNA]</scope>
    <source>
        <strain evidence="6">ATCC 29133 / PCC 73102</strain>
    </source>
</reference>
<dbReference type="GO" id="GO:0004099">
    <property type="term" value="F:chitin deacetylase activity"/>
    <property type="evidence" value="ECO:0007669"/>
    <property type="project" value="UniProtKB-EC"/>
</dbReference>
<dbReference type="RefSeq" id="WP_012407744.1">
    <property type="nucleotide sequence ID" value="NC_010628.1"/>
</dbReference>
<feature type="transmembrane region" description="Helical" evidence="3">
    <location>
        <begin position="25"/>
        <end position="46"/>
    </location>
</feature>
<dbReference type="InterPro" id="IPR050248">
    <property type="entry name" value="Polysacc_deacetylase_ArnD"/>
</dbReference>
<dbReference type="PhylomeDB" id="B2IV46"/>
<dbReference type="PANTHER" id="PTHR10587:SF133">
    <property type="entry name" value="CHITIN DEACETYLASE 1-RELATED"/>
    <property type="match status" value="1"/>
</dbReference>
<dbReference type="OrthoDB" id="9806342at2"/>
<dbReference type="PANTHER" id="PTHR10587">
    <property type="entry name" value="GLYCOSYL TRANSFERASE-RELATED"/>
    <property type="match status" value="1"/>
</dbReference>
<evidence type="ECO:0000313" key="6">
    <source>
        <dbReference type="Proteomes" id="UP000001191"/>
    </source>
</evidence>
<dbReference type="HOGENOM" id="CLU_021264_2_3_3"/>
<dbReference type="GO" id="GO:0046872">
    <property type="term" value="F:metal ion binding"/>
    <property type="evidence" value="ECO:0007669"/>
    <property type="project" value="UniProtKB-KW"/>
</dbReference>
<dbReference type="SUPFAM" id="SSF88713">
    <property type="entry name" value="Glycoside hydrolase/deacetylase"/>
    <property type="match status" value="1"/>
</dbReference>